<gene>
    <name evidence="1" type="ORF">PLEPLA_LOCUS25274</name>
</gene>
<keyword evidence="2" id="KW-1185">Reference proteome</keyword>
<dbReference type="Proteomes" id="UP001153269">
    <property type="component" value="Unassembled WGS sequence"/>
</dbReference>
<protein>
    <submittedName>
        <fullName evidence="1">Uncharacterized protein</fullName>
    </submittedName>
</protein>
<accession>A0A9N7YTT7</accession>
<evidence type="ECO:0000313" key="1">
    <source>
        <dbReference type="EMBL" id="CAB1437255.1"/>
    </source>
</evidence>
<evidence type="ECO:0000313" key="2">
    <source>
        <dbReference type="Proteomes" id="UP001153269"/>
    </source>
</evidence>
<name>A0A9N7YTT7_PLEPL</name>
<dbReference type="AlphaFoldDB" id="A0A9N7YTT7"/>
<sequence length="164" mass="17477">MRFGLTSVTQGLCQGYPTGEYGRQGAASTGKGEMLSEHMPATVTVLFFFVLKMEQIVGPRGGGFKSVMETREKQQQEGKTCNTSPSHSESIHLSLKELPRSCDGVLQGVRLVSIRDDGLALILLSPTTSTGLRGCLGTESIYSLGPVSTCRDAAAPAGRSKENH</sequence>
<reference evidence="1" key="1">
    <citation type="submission" date="2020-03" db="EMBL/GenBank/DDBJ databases">
        <authorList>
            <person name="Weist P."/>
        </authorList>
    </citation>
    <scope>NUCLEOTIDE SEQUENCE</scope>
</reference>
<organism evidence="1 2">
    <name type="scientific">Pleuronectes platessa</name>
    <name type="common">European plaice</name>
    <dbReference type="NCBI Taxonomy" id="8262"/>
    <lineage>
        <taxon>Eukaryota</taxon>
        <taxon>Metazoa</taxon>
        <taxon>Chordata</taxon>
        <taxon>Craniata</taxon>
        <taxon>Vertebrata</taxon>
        <taxon>Euteleostomi</taxon>
        <taxon>Actinopterygii</taxon>
        <taxon>Neopterygii</taxon>
        <taxon>Teleostei</taxon>
        <taxon>Neoteleostei</taxon>
        <taxon>Acanthomorphata</taxon>
        <taxon>Carangaria</taxon>
        <taxon>Pleuronectiformes</taxon>
        <taxon>Pleuronectoidei</taxon>
        <taxon>Pleuronectidae</taxon>
        <taxon>Pleuronectes</taxon>
    </lineage>
</organism>
<proteinExistence type="predicted"/>
<comment type="caution">
    <text evidence="1">The sequence shown here is derived from an EMBL/GenBank/DDBJ whole genome shotgun (WGS) entry which is preliminary data.</text>
</comment>
<dbReference type="EMBL" id="CADEAL010002002">
    <property type="protein sequence ID" value="CAB1437255.1"/>
    <property type="molecule type" value="Genomic_DNA"/>
</dbReference>